<dbReference type="InterPro" id="IPR009038">
    <property type="entry name" value="GOLD_dom"/>
</dbReference>
<sequence length="143" mass="17258">MYLYFEINWAGPVPERYFLTKNIEKIAKKKNVKKVIVPKQACYEVKVEVKHCNMLLEWEYELKCHDIGFKILFAEKSAEGTEIIDIIPMYKFETDYEPIRGMLRCKKKGTYIIGFDNSYSWFNSKEVYYRIWQTTSKEEIYYP</sequence>
<organism evidence="2 3">
    <name type="scientific">Nephila pilipes</name>
    <name type="common">Giant wood spider</name>
    <name type="synonym">Nephila maculata</name>
    <dbReference type="NCBI Taxonomy" id="299642"/>
    <lineage>
        <taxon>Eukaryota</taxon>
        <taxon>Metazoa</taxon>
        <taxon>Ecdysozoa</taxon>
        <taxon>Arthropoda</taxon>
        <taxon>Chelicerata</taxon>
        <taxon>Arachnida</taxon>
        <taxon>Araneae</taxon>
        <taxon>Araneomorphae</taxon>
        <taxon>Entelegynae</taxon>
        <taxon>Araneoidea</taxon>
        <taxon>Nephilidae</taxon>
        <taxon>Nephila</taxon>
    </lineage>
</organism>
<feature type="domain" description="GOLD" evidence="1">
    <location>
        <begin position="29"/>
        <end position="133"/>
    </location>
</feature>
<dbReference type="GO" id="GO:0005737">
    <property type="term" value="C:cytoplasm"/>
    <property type="evidence" value="ECO:0007669"/>
    <property type="project" value="TreeGrafter"/>
</dbReference>
<accession>A0A8X6MJR0</accession>
<name>A0A8X6MJR0_NEPPI</name>
<dbReference type="PANTHER" id="PTHR23324">
    <property type="entry name" value="SEC14 RELATED PROTEIN"/>
    <property type="match status" value="1"/>
</dbReference>
<evidence type="ECO:0000313" key="2">
    <source>
        <dbReference type="EMBL" id="GFS58171.1"/>
    </source>
</evidence>
<evidence type="ECO:0000259" key="1">
    <source>
        <dbReference type="PROSITE" id="PS50866"/>
    </source>
</evidence>
<comment type="caution">
    <text evidence="2">The sequence shown here is derived from an EMBL/GenBank/DDBJ whole genome shotgun (WGS) entry which is preliminary data.</text>
</comment>
<evidence type="ECO:0000313" key="3">
    <source>
        <dbReference type="Proteomes" id="UP000887013"/>
    </source>
</evidence>
<dbReference type="SUPFAM" id="SSF101576">
    <property type="entry name" value="Supernatant protein factor (SPF), C-terminal domain"/>
    <property type="match status" value="1"/>
</dbReference>
<dbReference type="Gene3D" id="2.60.120.680">
    <property type="entry name" value="GOLD domain"/>
    <property type="match status" value="1"/>
</dbReference>
<gene>
    <name evidence="2" type="primary">AVEN_21048_1</name>
    <name evidence="2" type="ORF">NPIL_46411</name>
</gene>
<dbReference type="Pfam" id="PF13897">
    <property type="entry name" value="GOLD_2"/>
    <property type="match status" value="1"/>
</dbReference>
<dbReference type="PANTHER" id="PTHR23324:SF83">
    <property type="entry name" value="SEC14-LIKE PROTEIN 2"/>
    <property type="match status" value="1"/>
</dbReference>
<dbReference type="InterPro" id="IPR051064">
    <property type="entry name" value="SEC14/CRAL-TRIO_domain"/>
</dbReference>
<protein>
    <submittedName>
        <fullName evidence="2">GOLD domain-containing protein</fullName>
    </submittedName>
</protein>
<reference evidence="2" key="1">
    <citation type="submission" date="2020-08" db="EMBL/GenBank/DDBJ databases">
        <title>Multicomponent nature underlies the extraordinary mechanical properties of spider dragline silk.</title>
        <authorList>
            <person name="Kono N."/>
            <person name="Nakamura H."/>
            <person name="Mori M."/>
            <person name="Yoshida Y."/>
            <person name="Ohtoshi R."/>
            <person name="Malay A.D."/>
            <person name="Moran D.A.P."/>
            <person name="Tomita M."/>
            <person name="Numata K."/>
            <person name="Arakawa K."/>
        </authorList>
    </citation>
    <scope>NUCLEOTIDE SEQUENCE</scope>
</reference>
<dbReference type="EMBL" id="BMAW01046962">
    <property type="protein sequence ID" value="GFS58171.1"/>
    <property type="molecule type" value="Genomic_DNA"/>
</dbReference>
<dbReference type="InterPro" id="IPR036598">
    <property type="entry name" value="GOLD_dom_sf"/>
</dbReference>
<keyword evidence="3" id="KW-1185">Reference proteome</keyword>
<dbReference type="PROSITE" id="PS50866">
    <property type="entry name" value="GOLD"/>
    <property type="match status" value="1"/>
</dbReference>
<dbReference type="AlphaFoldDB" id="A0A8X6MJR0"/>
<dbReference type="Proteomes" id="UP000887013">
    <property type="component" value="Unassembled WGS sequence"/>
</dbReference>
<proteinExistence type="predicted"/>
<dbReference type="OrthoDB" id="6427076at2759"/>